<name>A0ABQ9FHT3_TEGGR</name>
<reference evidence="1 2" key="1">
    <citation type="submission" date="2022-12" db="EMBL/GenBank/DDBJ databases">
        <title>Chromosome-level genome of Tegillarca granosa.</title>
        <authorList>
            <person name="Kim J."/>
        </authorList>
    </citation>
    <scope>NUCLEOTIDE SEQUENCE [LARGE SCALE GENOMIC DNA]</scope>
    <source>
        <strain evidence="1">Teg-2019</strain>
        <tissue evidence="1">Adductor muscle</tissue>
    </source>
</reference>
<protein>
    <recommendedName>
        <fullName evidence="3">Schlafen AlbA-2 domain-containing protein</fullName>
    </recommendedName>
</protein>
<dbReference type="PANTHER" id="PTHR16155">
    <property type="entry name" value="DED DOMAIN-CONTAINING PROTEIN"/>
    <property type="match status" value="1"/>
</dbReference>
<gene>
    <name evidence="1" type="ORF">KUTeg_006096</name>
</gene>
<sequence>MKAQNIGFFNPDDFADGFQKRMLRDFHLEYIQGSRGNTQIMKLLIPSLKLAGSKIQNPRPFREEATHIVYHENSILSIPESDGTLSDRCFEFKYFTSSLKCDNNFTKFVRETLRFSCGVLNARKNGTICFGVGDNVQHEDGEKFKHGQIIGFPITEENRDCKTNYTDALRQGISKCFNRESYSAALQCIKNPVFVTVLTEDKQMSKFVMEVDICSLSNFCQNLSFRVNLNKYGEHSKKYENDHLLFLRQGSATIKLSCEKEIIFLKIEFEQIVKSHKDEEQASLINKKACRETSAFYKLQELFCRRAWINLINLSFLKKIKSIFLILMRKAMRMEYHSILRNKDETELHDESIFKEYSGQFDTLKSHLRIPQEDKTIWIFSNGRSGILEPKLHLKQAEWRLKYKSGQM</sequence>
<accession>A0ABQ9FHT3</accession>
<evidence type="ECO:0000313" key="2">
    <source>
        <dbReference type="Proteomes" id="UP001217089"/>
    </source>
</evidence>
<proteinExistence type="predicted"/>
<dbReference type="PANTHER" id="PTHR16155:SF18">
    <property type="entry name" value="STERILE ALPHA MOTIF DOMAIN-CONTAINING PROTEIN 9-LIKE"/>
    <property type="match status" value="1"/>
</dbReference>
<comment type="caution">
    <text evidence="1">The sequence shown here is derived from an EMBL/GenBank/DDBJ whole genome shotgun (WGS) entry which is preliminary data.</text>
</comment>
<organism evidence="1 2">
    <name type="scientific">Tegillarca granosa</name>
    <name type="common">Malaysian cockle</name>
    <name type="synonym">Anadara granosa</name>
    <dbReference type="NCBI Taxonomy" id="220873"/>
    <lineage>
        <taxon>Eukaryota</taxon>
        <taxon>Metazoa</taxon>
        <taxon>Spiralia</taxon>
        <taxon>Lophotrochozoa</taxon>
        <taxon>Mollusca</taxon>
        <taxon>Bivalvia</taxon>
        <taxon>Autobranchia</taxon>
        <taxon>Pteriomorphia</taxon>
        <taxon>Arcoida</taxon>
        <taxon>Arcoidea</taxon>
        <taxon>Arcidae</taxon>
        <taxon>Tegillarca</taxon>
    </lineage>
</organism>
<dbReference type="EMBL" id="JARBDR010000328">
    <property type="protein sequence ID" value="KAJ8316082.1"/>
    <property type="molecule type" value="Genomic_DNA"/>
</dbReference>
<keyword evidence="2" id="KW-1185">Reference proteome</keyword>
<evidence type="ECO:0008006" key="3">
    <source>
        <dbReference type="Google" id="ProtNLM"/>
    </source>
</evidence>
<dbReference type="Proteomes" id="UP001217089">
    <property type="component" value="Unassembled WGS sequence"/>
</dbReference>
<evidence type="ECO:0000313" key="1">
    <source>
        <dbReference type="EMBL" id="KAJ8316082.1"/>
    </source>
</evidence>